<feature type="transmembrane region" description="Helical" evidence="1">
    <location>
        <begin position="54"/>
        <end position="75"/>
    </location>
</feature>
<feature type="transmembrane region" description="Helical" evidence="1">
    <location>
        <begin position="12"/>
        <end position="42"/>
    </location>
</feature>
<name>A0A061GU01_THECC</name>
<keyword evidence="1" id="KW-0812">Transmembrane</keyword>
<dbReference type="InParanoid" id="A0A061GU01"/>
<gene>
    <name evidence="2" type="ORF">TCM_040647</name>
</gene>
<dbReference type="Proteomes" id="UP000026915">
    <property type="component" value="Chromosome 9"/>
</dbReference>
<evidence type="ECO:0000256" key="1">
    <source>
        <dbReference type="SAM" id="Phobius"/>
    </source>
</evidence>
<dbReference type="AlphaFoldDB" id="A0A061GU01"/>
<evidence type="ECO:0000313" key="2">
    <source>
        <dbReference type="EMBL" id="EOY32632.1"/>
    </source>
</evidence>
<evidence type="ECO:0000313" key="3">
    <source>
        <dbReference type="Proteomes" id="UP000026915"/>
    </source>
</evidence>
<proteinExistence type="predicted"/>
<dbReference type="EMBL" id="CM001887">
    <property type="protein sequence ID" value="EOY32632.1"/>
    <property type="molecule type" value="Genomic_DNA"/>
</dbReference>
<protein>
    <submittedName>
        <fullName evidence="2">Uncharacterized protein</fullName>
    </submittedName>
</protein>
<accession>A0A061GU01</accession>
<organism evidence="2 3">
    <name type="scientific">Theobroma cacao</name>
    <name type="common">Cacao</name>
    <name type="synonym">Cocoa</name>
    <dbReference type="NCBI Taxonomy" id="3641"/>
    <lineage>
        <taxon>Eukaryota</taxon>
        <taxon>Viridiplantae</taxon>
        <taxon>Streptophyta</taxon>
        <taxon>Embryophyta</taxon>
        <taxon>Tracheophyta</taxon>
        <taxon>Spermatophyta</taxon>
        <taxon>Magnoliopsida</taxon>
        <taxon>eudicotyledons</taxon>
        <taxon>Gunneridae</taxon>
        <taxon>Pentapetalae</taxon>
        <taxon>rosids</taxon>
        <taxon>malvids</taxon>
        <taxon>Malvales</taxon>
        <taxon>Malvaceae</taxon>
        <taxon>Byttnerioideae</taxon>
        <taxon>Theobroma</taxon>
    </lineage>
</organism>
<keyword evidence="1" id="KW-0472">Membrane</keyword>
<dbReference type="Gramene" id="EOY32632">
    <property type="protein sequence ID" value="EOY32632"/>
    <property type="gene ID" value="TCM_040647"/>
</dbReference>
<keyword evidence="1" id="KW-1133">Transmembrane helix</keyword>
<keyword evidence="3" id="KW-1185">Reference proteome</keyword>
<sequence length="78" mass="8652">MRASLIAKSLVVFTFVIPVALKNIIFTTPSLFLKTFLIFAYLGEPQITPFTLNLIVSITGLTQLVVSLAFLPFFLNCI</sequence>
<reference evidence="2 3" key="1">
    <citation type="journal article" date="2013" name="Genome Biol.">
        <title>The genome sequence of the most widely cultivated cacao type and its use to identify candidate genes regulating pod color.</title>
        <authorList>
            <person name="Motamayor J.C."/>
            <person name="Mockaitis K."/>
            <person name="Schmutz J."/>
            <person name="Haiminen N."/>
            <person name="Iii D.L."/>
            <person name="Cornejo O."/>
            <person name="Findley S.D."/>
            <person name="Zheng P."/>
            <person name="Utro F."/>
            <person name="Royaert S."/>
            <person name="Saski C."/>
            <person name="Jenkins J."/>
            <person name="Podicheti R."/>
            <person name="Zhao M."/>
            <person name="Scheffler B.E."/>
            <person name="Stack J.C."/>
            <person name="Feltus F.A."/>
            <person name="Mustiga G.M."/>
            <person name="Amores F."/>
            <person name="Phillips W."/>
            <person name="Marelli J.P."/>
            <person name="May G.D."/>
            <person name="Shapiro H."/>
            <person name="Ma J."/>
            <person name="Bustamante C.D."/>
            <person name="Schnell R.J."/>
            <person name="Main D."/>
            <person name="Gilbert D."/>
            <person name="Parida L."/>
            <person name="Kuhn D.N."/>
        </authorList>
    </citation>
    <scope>NUCLEOTIDE SEQUENCE [LARGE SCALE GENOMIC DNA]</scope>
    <source>
        <strain evidence="3">cv. Matina 1-6</strain>
    </source>
</reference>
<dbReference type="HOGENOM" id="CLU_2626969_0_0_1"/>